<evidence type="ECO:0000256" key="3">
    <source>
        <dbReference type="ARBA" id="ARBA00008000"/>
    </source>
</evidence>
<reference evidence="12" key="1">
    <citation type="submission" date="2021-01" db="EMBL/GenBank/DDBJ databases">
        <authorList>
            <person name="Corre E."/>
            <person name="Pelletier E."/>
            <person name="Niang G."/>
            <person name="Scheremetjew M."/>
            <person name="Finn R."/>
            <person name="Kale V."/>
            <person name="Holt S."/>
            <person name="Cochrane G."/>
            <person name="Meng A."/>
            <person name="Brown T."/>
            <person name="Cohen L."/>
        </authorList>
    </citation>
    <scope>NUCLEOTIDE SEQUENCE</scope>
    <source>
        <strain evidence="12">CCMP3278</strain>
    </source>
</reference>
<dbReference type="Gene3D" id="3.30.465.10">
    <property type="match status" value="1"/>
</dbReference>
<dbReference type="Pfam" id="PF01565">
    <property type="entry name" value="FAD_binding_4"/>
    <property type="match status" value="1"/>
</dbReference>
<protein>
    <recommendedName>
        <fullName evidence="9">D-lactate dehydrogenase (cytochrome)</fullName>
        <ecNumber evidence="9">1.1.2.4</ecNumber>
    </recommendedName>
</protein>
<keyword evidence="7" id="KW-0560">Oxidoreductase</keyword>
<comment type="cofactor">
    <cofactor evidence="1">
        <name>FAD</name>
        <dbReference type="ChEBI" id="CHEBI:57692"/>
    </cofactor>
</comment>
<dbReference type="GO" id="GO:1903457">
    <property type="term" value="P:lactate catabolic process"/>
    <property type="evidence" value="ECO:0007669"/>
    <property type="project" value="TreeGrafter"/>
</dbReference>
<evidence type="ECO:0000313" key="12">
    <source>
        <dbReference type="EMBL" id="CAD8820196.1"/>
    </source>
</evidence>
<keyword evidence="5" id="KW-0274">FAD</keyword>
<dbReference type="Gene3D" id="1.10.45.10">
    <property type="entry name" value="Vanillyl-alcohol Oxidase, Chain A, domain 4"/>
    <property type="match status" value="1"/>
</dbReference>
<feature type="domain" description="FAD-binding PCMH-type" evidence="11">
    <location>
        <begin position="51"/>
        <end position="230"/>
    </location>
</feature>
<sequence length="515" mass="55926">MESSLDSDSQNVLKCVAALQDLYSNTFQSSYRFSVEESDRDSHSRDASFHTLESPVAVAYPANSSEVAATIAICAKFKTPVVGFGAGTSLEGHALPARKGSVTLNMRENMQQILDLNERDMTVRVQAGVSYTELNEFLRPYKLFFPPDPGAGATIGGMIATSCGGTNALKYGTVKSSVLSVKVVTADGKELETRRATRKSSAGYHLTEWFIGSEGTLGIITEATLQLHPIPPSSSVIILHFKSIRDAAHCASALVRDGTVDATRCELMDSAMVKAADMCLTPDQRNVADLKLGSTLLMVELTGEQKSVENRSETVKKIGLAAGASDDVKVAIEAERKEELWRIRKEAYWSAYALRPDASIWTTDVCVPLSRLAKCIQETQEDLDESGLIAPILAHAGDGNFHLLILINPDDQSEMKTASELNERLVRRALSYSGTCTGEHGVGSGKRHFLTEEYSQEALDVMRSMKQTLDPNGILNPDKIFPQSTPETPSHGRPPTFHQTPPSTPCAPDLTTVTE</sequence>
<dbReference type="InterPro" id="IPR004113">
    <property type="entry name" value="FAD-bd_oxidored_4_C"/>
</dbReference>
<dbReference type="FunFam" id="3.30.70.2740:FF:000001">
    <property type="entry name" value="D-lactate dehydrogenase mitochondrial"/>
    <property type="match status" value="1"/>
</dbReference>
<dbReference type="GO" id="GO:0071949">
    <property type="term" value="F:FAD binding"/>
    <property type="evidence" value="ECO:0007669"/>
    <property type="project" value="InterPro"/>
</dbReference>
<evidence type="ECO:0000256" key="7">
    <source>
        <dbReference type="ARBA" id="ARBA00023002"/>
    </source>
</evidence>
<keyword evidence="6" id="KW-0809">Transit peptide</keyword>
<dbReference type="FunFam" id="3.30.465.10:FF:000016">
    <property type="entry name" value="probable D-lactate dehydrogenase, mitochondrial"/>
    <property type="match status" value="1"/>
</dbReference>
<dbReference type="PROSITE" id="PS51387">
    <property type="entry name" value="FAD_PCMH"/>
    <property type="match status" value="1"/>
</dbReference>
<evidence type="ECO:0000256" key="5">
    <source>
        <dbReference type="ARBA" id="ARBA00022827"/>
    </source>
</evidence>
<accession>A0A7S0ZFJ0</accession>
<evidence type="ECO:0000256" key="9">
    <source>
        <dbReference type="ARBA" id="ARBA00038897"/>
    </source>
</evidence>
<dbReference type="InterPro" id="IPR016166">
    <property type="entry name" value="FAD-bd_PCMH"/>
</dbReference>
<feature type="region of interest" description="Disordered" evidence="10">
    <location>
        <begin position="478"/>
        <end position="515"/>
    </location>
</feature>
<evidence type="ECO:0000259" key="11">
    <source>
        <dbReference type="PROSITE" id="PS51387"/>
    </source>
</evidence>
<comment type="similarity">
    <text evidence="3">Belongs to the FAD-binding oxidoreductase/transferase type 4 family.</text>
</comment>
<keyword evidence="8" id="KW-0496">Mitochondrion</keyword>
<dbReference type="GO" id="GO:0005739">
    <property type="term" value="C:mitochondrion"/>
    <property type="evidence" value="ECO:0007669"/>
    <property type="project" value="UniProtKB-SubCell"/>
</dbReference>
<dbReference type="SUPFAM" id="SSF55103">
    <property type="entry name" value="FAD-linked oxidases, C-terminal domain"/>
    <property type="match status" value="1"/>
</dbReference>
<evidence type="ECO:0000256" key="1">
    <source>
        <dbReference type="ARBA" id="ARBA00001974"/>
    </source>
</evidence>
<organism evidence="12">
    <name type="scientific">Timspurckia oligopyrenoides</name>
    <dbReference type="NCBI Taxonomy" id="708627"/>
    <lineage>
        <taxon>Eukaryota</taxon>
        <taxon>Rhodophyta</taxon>
        <taxon>Bangiophyceae</taxon>
        <taxon>Porphyridiales</taxon>
        <taxon>Porphyridiaceae</taxon>
        <taxon>Timspurckia</taxon>
    </lineage>
</organism>
<gene>
    <name evidence="12" type="ORF">TOLI1172_LOCUS4587</name>
</gene>
<dbReference type="AlphaFoldDB" id="A0A7S0ZFJ0"/>
<evidence type="ECO:0000256" key="4">
    <source>
        <dbReference type="ARBA" id="ARBA00022630"/>
    </source>
</evidence>
<dbReference type="InterPro" id="IPR006094">
    <property type="entry name" value="Oxid_FAD_bind_N"/>
</dbReference>
<proteinExistence type="inferred from homology"/>
<dbReference type="PANTHER" id="PTHR11748:SF111">
    <property type="entry name" value="D-LACTATE DEHYDROGENASE, MITOCHONDRIAL-RELATED"/>
    <property type="match status" value="1"/>
</dbReference>
<dbReference type="Pfam" id="PF02913">
    <property type="entry name" value="FAD-oxidase_C"/>
    <property type="match status" value="1"/>
</dbReference>
<dbReference type="GO" id="GO:0008720">
    <property type="term" value="F:D-lactate dehydrogenase (NAD+) activity"/>
    <property type="evidence" value="ECO:0007669"/>
    <property type="project" value="TreeGrafter"/>
</dbReference>
<dbReference type="InterPro" id="IPR016169">
    <property type="entry name" value="FAD-bd_PCMH_sub2"/>
</dbReference>
<dbReference type="FunFam" id="1.10.45.10:FF:000001">
    <property type="entry name" value="D-lactate dehydrogenase mitochondrial"/>
    <property type="match status" value="1"/>
</dbReference>
<dbReference type="EC" id="1.1.2.4" evidence="9"/>
<evidence type="ECO:0000256" key="2">
    <source>
        <dbReference type="ARBA" id="ARBA00004173"/>
    </source>
</evidence>
<comment type="subcellular location">
    <subcellularLocation>
        <location evidence="2">Mitochondrion</location>
    </subcellularLocation>
</comment>
<evidence type="ECO:0000256" key="6">
    <source>
        <dbReference type="ARBA" id="ARBA00022946"/>
    </source>
</evidence>
<evidence type="ECO:0000256" key="8">
    <source>
        <dbReference type="ARBA" id="ARBA00023128"/>
    </source>
</evidence>
<dbReference type="GO" id="GO:0004458">
    <property type="term" value="F:D-lactate dehydrogenase (cytochrome) activity"/>
    <property type="evidence" value="ECO:0007669"/>
    <property type="project" value="UniProtKB-EC"/>
</dbReference>
<evidence type="ECO:0000256" key="10">
    <source>
        <dbReference type="SAM" id="MobiDB-lite"/>
    </source>
</evidence>
<dbReference type="InterPro" id="IPR016171">
    <property type="entry name" value="Vanillyl_alc_oxidase_C-sub2"/>
</dbReference>
<dbReference type="InterPro" id="IPR016164">
    <property type="entry name" value="FAD-linked_Oxase-like_C"/>
</dbReference>
<dbReference type="InterPro" id="IPR036318">
    <property type="entry name" value="FAD-bd_PCMH-like_sf"/>
</dbReference>
<keyword evidence="4" id="KW-0285">Flavoprotein</keyword>
<dbReference type="SUPFAM" id="SSF56176">
    <property type="entry name" value="FAD-binding/transporter-associated domain-like"/>
    <property type="match status" value="1"/>
</dbReference>
<dbReference type="Gene3D" id="3.30.70.2740">
    <property type="match status" value="1"/>
</dbReference>
<name>A0A7S0ZFJ0_9RHOD</name>
<dbReference type="EMBL" id="HBFP01006429">
    <property type="protein sequence ID" value="CAD8820196.1"/>
    <property type="molecule type" value="Transcribed_RNA"/>
</dbReference>
<dbReference type="PANTHER" id="PTHR11748">
    <property type="entry name" value="D-LACTATE DEHYDROGENASE"/>
    <property type="match status" value="1"/>
</dbReference>